<comment type="caution">
    <text evidence="1">The sequence shown here is derived from an EMBL/GenBank/DDBJ whole genome shotgun (WGS) entry which is preliminary data.</text>
</comment>
<dbReference type="EMBL" id="BGZK01001222">
    <property type="protein sequence ID" value="GBP74794.1"/>
    <property type="molecule type" value="Genomic_DNA"/>
</dbReference>
<reference evidence="1 2" key="1">
    <citation type="journal article" date="2019" name="Commun. Biol.">
        <title>The bagworm genome reveals a unique fibroin gene that provides high tensile strength.</title>
        <authorList>
            <person name="Kono N."/>
            <person name="Nakamura H."/>
            <person name="Ohtoshi R."/>
            <person name="Tomita M."/>
            <person name="Numata K."/>
            <person name="Arakawa K."/>
        </authorList>
    </citation>
    <scope>NUCLEOTIDE SEQUENCE [LARGE SCALE GENOMIC DNA]</scope>
</reference>
<accession>A0A4C1YIH4</accession>
<name>A0A4C1YIH4_EUMVA</name>
<evidence type="ECO:0000313" key="1">
    <source>
        <dbReference type="EMBL" id="GBP74794.1"/>
    </source>
</evidence>
<dbReference type="AlphaFoldDB" id="A0A4C1YIH4"/>
<keyword evidence="2" id="KW-1185">Reference proteome</keyword>
<sequence length="104" mass="11884">MSSQPRAAHGCTVRAVRRPRRQIKLSYSPRRRRSHFLRWLSAVGFGIRKRSAVEVYSMPTALGVAVVMQIRLHEAFALYRSFQTLVGLGIVNFFEGNSSVYEEL</sequence>
<organism evidence="1 2">
    <name type="scientific">Eumeta variegata</name>
    <name type="common">Bagworm moth</name>
    <name type="synonym">Eumeta japonica</name>
    <dbReference type="NCBI Taxonomy" id="151549"/>
    <lineage>
        <taxon>Eukaryota</taxon>
        <taxon>Metazoa</taxon>
        <taxon>Ecdysozoa</taxon>
        <taxon>Arthropoda</taxon>
        <taxon>Hexapoda</taxon>
        <taxon>Insecta</taxon>
        <taxon>Pterygota</taxon>
        <taxon>Neoptera</taxon>
        <taxon>Endopterygota</taxon>
        <taxon>Lepidoptera</taxon>
        <taxon>Glossata</taxon>
        <taxon>Ditrysia</taxon>
        <taxon>Tineoidea</taxon>
        <taxon>Psychidae</taxon>
        <taxon>Oiketicinae</taxon>
        <taxon>Eumeta</taxon>
    </lineage>
</organism>
<dbReference type="Proteomes" id="UP000299102">
    <property type="component" value="Unassembled WGS sequence"/>
</dbReference>
<gene>
    <name evidence="1" type="ORF">EVAR_98181_1</name>
</gene>
<protein>
    <submittedName>
        <fullName evidence="1">Uncharacterized protein</fullName>
    </submittedName>
</protein>
<evidence type="ECO:0000313" key="2">
    <source>
        <dbReference type="Proteomes" id="UP000299102"/>
    </source>
</evidence>
<proteinExistence type="predicted"/>